<sequence>MKLKELAHTFNMSVSDLCKMIGYTQQGLNRILRSERVVYPERFRDALYKLLMISNEIEQKEVDAAREKSQKRFQMLDKLAESKGVQWKPNQEPFDDSPEGILKRSQVVHNQYMTTCSQLFNANIIK</sequence>
<name>R0A4D7_9FIRM</name>
<dbReference type="RefSeq" id="WP_002578094.1">
    <property type="nucleotide sequence ID" value="NZ_KB851182.1"/>
</dbReference>
<organism evidence="1 2">
    <name type="scientific">Enterocloster bolteae 90A9</name>
    <dbReference type="NCBI Taxonomy" id="997894"/>
    <lineage>
        <taxon>Bacteria</taxon>
        <taxon>Bacillati</taxon>
        <taxon>Bacillota</taxon>
        <taxon>Clostridia</taxon>
        <taxon>Lachnospirales</taxon>
        <taxon>Lachnospiraceae</taxon>
        <taxon>Enterocloster</taxon>
    </lineage>
</organism>
<comment type="caution">
    <text evidence="1">The sequence shown here is derived from an EMBL/GenBank/DDBJ whole genome shotgun (WGS) entry which is preliminary data.</text>
</comment>
<dbReference type="EMBL" id="AGYH01000018">
    <property type="protein sequence ID" value="ENZ46926.1"/>
    <property type="molecule type" value="Genomic_DNA"/>
</dbReference>
<proteinExistence type="predicted"/>
<dbReference type="Proteomes" id="UP000013126">
    <property type="component" value="Unassembled WGS sequence"/>
</dbReference>
<dbReference type="GeneID" id="23116624"/>
<dbReference type="OrthoDB" id="2077235at2"/>
<dbReference type="AlphaFoldDB" id="R0A4D7"/>
<protein>
    <submittedName>
        <fullName evidence="1">Uncharacterized protein</fullName>
    </submittedName>
</protein>
<dbReference type="HOGENOM" id="CLU_1977665_0_0_9"/>
<reference evidence="1 2" key="1">
    <citation type="submission" date="2013-01" db="EMBL/GenBank/DDBJ databases">
        <title>The Genome Sequence of Clostridium bolteae 90A9.</title>
        <authorList>
            <consortium name="The Broad Institute Genome Sequencing Platform"/>
            <person name="Earl A."/>
            <person name="Ward D."/>
            <person name="Feldgarden M."/>
            <person name="Gevers D."/>
            <person name="Courvalin P."/>
            <person name="Lambert T."/>
            <person name="Walker B."/>
            <person name="Young S.K."/>
            <person name="Zeng Q."/>
            <person name="Gargeya S."/>
            <person name="Fitzgerald M."/>
            <person name="Haas B."/>
            <person name="Abouelleil A."/>
            <person name="Alvarado L."/>
            <person name="Arachchi H.M."/>
            <person name="Berlin A.M."/>
            <person name="Chapman S.B."/>
            <person name="Dewar J."/>
            <person name="Goldberg J."/>
            <person name="Griggs A."/>
            <person name="Gujja S."/>
            <person name="Hansen M."/>
            <person name="Howarth C."/>
            <person name="Imamovic A."/>
            <person name="Larimer J."/>
            <person name="McCowan C."/>
            <person name="Murphy C."/>
            <person name="Neiman D."/>
            <person name="Pearson M."/>
            <person name="Priest M."/>
            <person name="Roberts A."/>
            <person name="Saif S."/>
            <person name="Shea T."/>
            <person name="Sisk P."/>
            <person name="Sykes S."/>
            <person name="Wortman J."/>
            <person name="Nusbaum C."/>
            <person name="Birren B."/>
        </authorList>
    </citation>
    <scope>NUCLEOTIDE SEQUENCE [LARGE SCALE GENOMIC DNA]</scope>
    <source>
        <strain evidence="1 2">90A9</strain>
    </source>
</reference>
<keyword evidence="2" id="KW-1185">Reference proteome</keyword>
<evidence type="ECO:0000313" key="1">
    <source>
        <dbReference type="EMBL" id="ENZ46926.1"/>
    </source>
</evidence>
<accession>R0A4D7</accession>
<evidence type="ECO:0000313" key="2">
    <source>
        <dbReference type="Proteomes" id="UP000013126"/>
    </source>
</evidence>
<gene>
    <name evidence="1" type="ORF">HMPREF1085_05520</name>
</gene>